<keyword evidence="6" id="KW-1185">Reference proteome</keyword>
<evidence type="ECO:0000256" key="1">
    <source>
        <dbReference type="ARBA" id="ARBA00022737"/>
    </source>
</evidence>
<dbReference type="GeneID" id="14916630"/>
<dbReference type="RefSeq" id="XP_004337970.1">
    <property type="nucleotide sequence ID" value="XM_004337922.1"/>
</dbReference>
<dbReference type="Gene3D" id="3.10.580.10">
    <property type="entry name" value="CBS-domain"/>
    <property type="match status" value="2"/>
</dbReference>
<evidence type="ECO:0000256" key="2">
    <source>
        <dbReference type="ARBA" id="ARBA00023122"/>
    </source>
</evidence>
<dbReference type="PROSITE" id="PS51371">
    <property type="entry name" value="CBS"/>
    <property type="match status" value="1"/>
</dbReference>
<reference evidence="5 6" key="1">
    <citation type="journal article" date="2013" name="Genome Biol.">
        <title>Genome of Acanthamoeba castellanii highlights extensive lateral gene transfer and early evolution of tyrosine kinase signaling.</title>
        <authorList>
            <person name="Clarke M."/>
            <person name="Lohan A.J."/>
            <person name="Liu B."/>
            <person name="Lagkouvardos I."/>
            <person name="Roy S."/>
            <person name="Zafar N."/>
            <person name="Bertelli C."/>
            <person name="Schilde C."/>
            <person name="Kianianmomeni A."/>
            <person name="Burglin T.R."/>
            <person name="Frech C."/>
            <person name="Turcotte B."/>
            <person name="Kopec K.O."/>
            <person name="Synnott J.M."/>
            <person name="Choo C."/>
            <person name="Paponov I."/>
            <person name="Finkler A."/>
            <person name="Soon Heng Tan C."/>
            <person name="Hutchins A.P."/>
            <person name="Weinmeier T."/>
            <person name="Rattei T."/>
            <person name="Chu J.S."/>
            <person name="Gimenez G."/>
            <person name="Irimia M."/>
            <person name="Rigden D.J."/>
            <person name="Fitzpatrick D.A."/>
            <person name="Lorenzo-Morales J."/>
            <person name="Bateman A."/>
            <person name="Chiu C.H."/>
            <person name="Tang P."/>
            <person name="Hegemann P."/>
            <person name="Fromm H."/>
            <person name="Raoult D."/>
            <person name="Greub G."/>
            <person name="Miranda-Saavedra D."/>
            <person name="Chen N."/>
            <person name="Nash P."/>
            <person name="Ginger M.L."/>
            <person name="Horn M."/>
            <person name="Schaap P."/>
            <person name="Caler L."/>
            <person name="Loftus B."/>
        </authorList>
    </citation>
    <scope>NUCLEOTIDE SEQUENCE [LARGE SCALE GENOMIC DNA]</scope>
    <source>
        <strain evidence="5 6">Neff</strain>
    </source>
</reference>
<evidence type="ECO:0000256" key="3">
    <source>
        <dbReference type="PROSITE-ProRule" id="PRU00703"/>
    </source>
</evidence>
<dbReference type="SUPFAM" id="SSF54631">
    <property type="entry name" value="CBS-domain pair"/>
    <property type="match status" value="2"/>
</dbReference>
<dbReference type="AlphaFoldDB" id="L8GSM4"/>
<dbReference type="OMA" id="ECMEVFS"/>
<dbReference type="STRING" id="1257118.L8GSM4"/>
<accession>L8GSM4</accession>
<evidence type="ECO:0000313" key="5">
    <source>
        <dbReference type="EMBL" id="ELR15957.1"/>
    </source>
</evidence>
<dbReference type="InterPro" id="IPR000644">
    <property type="entry name" value="CBS_dom"/>
</dbReference>
<dbReference type="Pfam" id="PF00571">
    <property type="entry name" value="CBS"/>
    <property type="match status" value="2"/>
</dbReference>
<evidence type="ECO:0000313" key="6">
    <source>
        <dbReference type="Proteomes" id="UP000011083"/>
    </source>
</evidence>
<protein>
    <submittedName>
        <fullName evidence="5">CBS domain containing protein</fullName>
    </submittedName>
</protein>
<dbReference type="Proteomes" id="UP000011083">
    <property type="component" value="Unassembled WGS sequence"/>
</dbReference>
<keyword evidence="2 3" id="KW-0129">CBS domain</keyword>
<keyword evidence="1" id="KW-0677">Repeat</keyword>
<dbReference type="InterPro" id="IPR046342">
    <property type="entry name" value="CBS_dom_sf"/>
</dbReference>
<name>L8GSM4_ACACF</name>
<dbReference type="OrthoDB" id="449052at2759"/>
<dbReference type="PANTHER" id="PTHR13780">
    <property type="entry name" value="AMP-ACTIVATED PROTEIN KINASE, GAMMA REGULATORY SUBUNIT"/>
    <property type="match status" value="1"/>
</dbReference>
<dbReference type="SMART" id="SM00116">
    <property type="entry name" value="CBS"/>
    <property type="match status" value="2"/>
</dbReference>
<dbReference type="PANTHER" id="PTHR13780:SF128">
    <property type="entry name" value="CBS DOMAIN-CONTAINING PROTEIN"/>
    <property type="match status" value="1"/>
</dbReference>
<dbReference type="KEGG" id="acan:ACA1_031540"/>
<evidence type="ECO:0000259" key="4">
    <source>
        <dbReference type="PROSITE" id="PS51371"/>
    </source>
</evidence>
<sequence>MSLVSFLTSHHAGELVFDKLELHEIDEHTTVQQALKILKEKNIRALPVTRTEGGKKSYTGIISSFDLMAFIGFASYFSDLVEAKTEEEKAKAFGELQIATTIVKDLVGQVSAEGRTVWTFAPTQSLLPVFDYFSKGVHRALVEQKDDHTGALSFRLLSQTDVISFLGAHMGNPSLARIFSKPIEELNLCNPLGRGSREPELVTISTKETALEGFRVMHVKDIQAVPVVDDQGVIVSTLSTSDTKGLDANNITKCLLPVIDFLKEMHGGRLIHPITCTPKDTLGEVVLKMKVATIHRHQRGKGKTDTEW</sequence>
<proteinExistence type="predicted"/>
<gene>
    <name evidence="5" type="ORF">ACA1_031540</name>
</gene>
<dbReference type="EMBL" id="KB008014">
    <property type="protein sequence ID" value="ELR15957.1"/>
    <property type="molecule type" value="Genomic_DNA"/>
</dbReference>
<feature type="domain" description="CBS" evidence="4">
    <location>
        <begin position="17"/>
        <end position="80"/>
    </location>
</feature>
<dbReference type="VEuPathDB" id="AmoebaDB:ACA1_031540"/>
<organism evidence="5 6">
    <name type="scientific">Acanthamoeba castellanii (strain ATCC 30010 / Neff)</name>
    <dbReference type="NCBI Taxonomy" id="1257118"/>
    <lineage>
        <taxon>Eukaryota</taxon>
        <taxon>Amoebozoa</taxon>
        <taxon>Discosea</taxon>
        <taxon>Longamoebia</taxon>
        <taxon>Centramoebida</taxon>
        <taxon>Acanthamoebidae</taxon>
        <taxon>Acanthamoeba</taxon>
    </lineage>
</organism>
<dbReference type="InterPro" id="IPR050511">
    <property type="entry name" value="AMPK_gamma/SDS23_families"/>
</dbReference>